<sequence length="126" mass="13565">MKCFFALGLIALLAACGTTDSELRQSGYSASYIQGFHDGRHSGMQEAGNDYEDYIKDQLRFDNDADYQRGWLAGEAEGQQLQSQAHAVGEGIATGLSEPASASFDADKAAKEVLHGIDTSTLKNLE</sequence>
<name>A0ABM8ZXF8_9VIBR</name>
<reference evidence="1" key="1">
    <citation type="submission" date="2021-11" db="EMBL/GenBank/DDBJ databases">
        <authorList>
            <person name="Rodrigo-Torres L."/>
            <person name="Arahal R. D."/>
            <person name="Lucena T."/>
        </authorList>
    </citation>
    <scope>NUCLEOTIDE SEQUENCE</scope>
    <source>
        <strain evidence="1">CECT 7929</strain>
    </source>
</reference>
<evidence type="ECO:0000313" key="1">
    <source>
        <dbReference type="EMBL" id="CAH0535407.1"/>
    </source>
</evidence>
<accession>A0ABM8ZXF8</accession>
<dbReference type="Proteomes" id="UP000838672">
    <property type="component" value="Unassembled WGS sequence"/>
</dbReference>
<protein>
    <recommendedName>
        <fullName evidence="3">Lipoprotein</fullName>
    </recommendedName>
</protein>
<dbReference type="EMBL" id="CAKLDI010000002">
    <property type="protein sequence ID" value="CAH0535407.1"/>
    <property type="molecule type" value="Genomic_DNA"/>
</dbReference>
<dbReference type="PROSITE" id="PS51257">
    <property type="entry name" value="PROKAR_LIPOPROTEIN"/>
    <property type="match status" value="1"/>
</dbReference>
<comment type="caution">
    <text evidence="1">The sequence shown here is derived from an EMBL/GenBank/DDBJ whole genome shotgun (WGS) entry which is preliminary data.</text>
</comment>
<evidence type="ECO:0000313" key="2">
    <source>
        <dbReference type="Proteomes" id="UP000838672"/>
    </source>
</evidence>
<keyword evidence="2" id="KW-1185">Reference proteome</keyword>
<gene>
    <name evidence="1" type="ORF">VST7929_02980</name>
</gene>
<dbReference type="RefSeq" id="WP_237468247.1">
    <property type="nucleotide sequence ID" value="NZ_CAKLDI010000002.1"/>
</dbReference>
<proteinExistence type="predicted"/>
<organism evidence="1 2">
    <name type="scientific">Vibrio stylophorae</name>
    <dbReference type="NCBI Taxonomy" id="659351"/>
    <lineage>
        <taxon>Bacteria</taxon>
        <taxon>Pseudomonadati</taxon>
        <taxon>Pseudomonadota</taxon>
        <taxon>Gammaproteobacteria</taxon>
        <taxon>Vibrionales</taxon>
        <taxon>Vibrionaceae</taxon>
        <taxon>Vibrio</taxon>
    </lineage>
</organism>
<evidence type="ECO:0008006" key="3">
    <source>
        <dbReference type="Google" id="ProtNLM"/>
    </source>
</evidence>